<accession>A0A5K7ZD61</accession>
<keyword evidence="2" id="KW-1185">Reference proteome</keyword>
<sequence>MGDTDKLFFHSNPYDVNPLIRIHPEMANLPDIFVARKILSSEYQPYACGKISRAPRSRPNFPISG</sequence>
<dbReference type="EMBL" id="AP021875">
    <property type="protein sequence ID" value="BBO78760.1"/>
    <property type="molecule type" value="Genomic_DNA"/>
</dbReference>
<proteinExistence type="predicted"/>
<evidence type="ECO:0000313" key="1">
    <source>
        <dbReference type="EMBL" id="BBO78760.1"/>
    </source>
</evidence>
<dbReference type="KEGG" id="dwd:DSCW_61770"/>
<dbReference type="Proteomes" id="UP000427769">
    <property type="component" value="Chromosome"/>
</dbReference>
<evidence type="ECO:0000313" key="2">
    <source>
        <dbReference type="Proteomes" id="UP000427769"/>
    </source>
</evidence>
<organism evidence="1 2">
    <name type="scientific">Desulfosarcina widdelii</name>
    <dbReference type="NCBI Taxonomy" id="947919"/>
    <lineage>
        <taxon>Bacteria</taxon>
        <taxon>Pseudomonadati</taxon>
        <taxon>Thermodesulfobacteriota</taxon>
        <taxon>Desulfobacteria</taxon>
        <taxon>Desulfobacterales</taxon>
        <taxon>Desulfosarcinaceae</taxon>
        <taxon>Desulfosarcina</taxon>
    </lineage>
</organism>
<reference evidence="1 2" key="1">
    <citation type="submission" date="2019-11" db="EMBL/GenBank/DDBJ databases">
        <title>Comparative genomics of hydrocarbon-degrading Desulfosarcina strains.</title>
        <authorList>
            <person name="Watanabe M."/>
            <person name="Kojima H."/>
            <person name="Fukui M."/>
        </authorList>
    </citation>
    <scope>NUCLEOTIDE SEQUENCE [LARGE SCALE GENOMIC DNA]</scope>
    <source>
        <strain evidence="1 2">PP31</strain>
    </source>
</reference>
<name>A0A5K7ZD61_9BACT</name>
<gene>
    <name evidence="1" type="ORF">DSCW_61770</name>
</gene>
<dbReference type="AlphaFoldDB" id="A0A5K7ZD61"/>
<protein>
    <submittedName>
        <fullName evidence="1">Uncharacterized protein</fullName>
    </submittedName>
</protein>